<evidence type="ECO:0000256" key="9">
    <source>
        <dbReference type="ARBA" id="ARBA00022618"/>
    </source>
</evidence>
<dbReference type="PROSITE" id="PS00107">
    <property type="entry name" value="PROTEIN_KINASE_ATP"/>
    <property type="match status" value="1"/>
</dbReference>
<feature type="region of interest" description="Disordered" evidence="22">
    <location>
        <begin position="312"/>
        <end position="379"/>
    </location>
</feature>
<name>A0A670HZF8_PODMU</name>
<keyword evidence="9" id="KW-0132">Cell division</keyword>
<dbReference type="Pfam" id="PF00069">
    <property type="entry name" value="Pkinase"/>
    <property type="match status" value="2"/>
</dbReference>
<dbReference type="SUPFAM" id="SSF56112">
    <property type="entry name" value="Protein kinase-like (PK-like)"/>
    <property type="match status" value="1"/>
</dbReference>
<evidence type="ECO:0000313" key="27">
    <source>
        <dbReference type="Proteomes" id="UP000472272"/>
    </source>
</evidence>
<dbReference type="PANTHER" id="PTHR24356:SF149">
    <property type="entry name" value="SERINE_THREONINE-PROTEIN KINASE LATS2"/>
    <property type="match status" value="1"/>
</dbReference>
<evidence type="ECO:0000256" key="16">
    <source>
        <dbReference type="ARBA" id="ARBA00022842"/>
    </source>
</evidence>
<keyword evidence="17" id="KW-0206">Cytoskeleton</keyword>
<keyword evidence="7" id="KW-0723">Serine/threonine-protein kinase</keyword>
<evidence type="ECO:0000256" key="15">
    <source>
        <dbReference type="ARBA" id="ARBA00022840"/>
    </source>
</evidence>
<evidence type="ECO:0000256" key="20">
    <source>
        <dbReference type="ARBA" id="ARBA00048679"/>
    </source>
</evidence>
<evidence type="ECO:0000259" key="25">
    <source>
        <dbReference type="PROSITE" id="PS51285"/>
    </source>
</evidence>
<dbReference type="InterPro" id="IPR000719">
    <property type="entry name" value="Prot_kinase_dom"/>
</dbReference>
<evidence type="ECO:0000256" key="4">
    <source>
        <dbReference type="ARBA" id="ARBA00009903"/>
    </source>
</evidence>
<dbReference type="PANTHER" id="PTHR24356">
    <property type="entry name" value="SERINE/THREONINE-PROTEIN KINASE"/>
    <property type="match status" value="1"/>
</dbReference>
<feature type="compositionally biased region" description="Acidic residues" evidence="22">
    <location>
        <begin position="996"/>
        <end position="1008"/>
    </location>
</feature>
<evidence type="ECO:0000256" key="18">
    <source>
        <dbReference type="ARBA" id="ARBA00023306"/>
    </source>
</evidence>
<comment type="catalytic activity">
    <reaction evidence="19">
        <text>L-threonyl-[protein] + ATP = O-phospho-L-threonyl-[protein] + ADP + H(+)</text>
        <dbReference type="Rhea" id="RHEA:46608"/>
        <dbReference type="Rhea" id="RHEA-COMP:11060"/>
        <dbReference type="Rhea" id="RHEA-COMP:11605"/>
        <dbReference type="ChEBI" id="CHEBI:15378"/>
        <dbReference type="ChEBI" id="CHEBI:30013"/>
        <dbReference type="ChEBI" id="CHEBI:30616"/>
        <dbReference type="ChEBI" id="CHEBI:61977"/>
        <dbReference type="ChEBI" id="CHEBI:456216"/>
        <dbReference type="EC" id="2.7.11.1"/>
    </reaction>
</comment>
<dbReference type="Gene3D" id="1.10.510.10">
    <property type="entry name" value="Transferase(Phosphotransferase) domain 1"/>
    <property type="match status" value="2"/>
</dbReference>
<reference evidence="26" key="2">
    <citation type="submission" date="2025-08" db="UniProtKB">
        <authorList>
            <consortium name="Ensembl"/>
        </authorList>
    </citation>
    <scope>IDENTIFICATION</scope>
</reference>
<feature type="compositionally biased region" description="Polar residues" evidence="22">
    <location>
        <begin position="344"/>
        <end position="354"/>
    </location>
</feature>
<dbReference type="PROSITE" id="PS51285">
    <property type="entry name" value="AGC_KINASE_CTER"/>
    <property type="match status" value="1"/>
</dbReference>
<dbReference type="GO" id="GO:0035329">
    <property type="term" value="P:hippo signaling"/>
    <property type="evidence" value="ECO:0007669"/>
    <property type="project" value="UniProtKB-ARBA"/>
</dbReference>
<reference evidence="26" key="3">
    <citation type="submission" date="2025-09" db="UniProtKB">
        <authorList>
            <consortium name="Ensembl"/>
        </authorList>
    </citation>
    <scope>IDENTIFICATION</scope>
</reference>
<feature type="domain" description="UBA" evidence="24">
    <location>
        <begin position="98"/>
        <end position="139"/>
    </location>
</feature>
<dbReference type="InterPro" id="IPR050236">
    <property type="entry name" value="Ser_Thr_kinase_AGC"/>
</dbReference>
<dbReference type="Proteomes" id="UP000472272">
    <property type="component" value="Chromosome 4"/>
</dbReference>
<evidence type="ECO:0000256" key="12">
    <source>
        <dbReference type="ARBA" id="ARBA00022741"/>
    </source>
</evidence>
<dbReference type="InterPro" id="IPR015940">
    <property type="entry name" value="UBA"/>
</dbReference>
<dbReference type="InterPro" id="IPR009060">
    <property type="entry name" value="UBA-like_sf"/>
</dbReference>
<dbReference type="PROSITE" id="PS50011">
    <property type="entry name" value="PROTEIN_KINASE_DOM"/>
    <property type="match status" value="1"/>
</dbReference>
<feature type="compositionally biased region" description="Basic and acidic residues" evidence="22">
    <location>
        <begin position="539"/>
        <end position="564"/>
    </location>
</feature>
<dbReference type="EC" id="2.7.11.1" evidence="5"/>
<gene>
    <name evidence="26" type="primary">LATS2</name>
</gene>
<feature type="region of interest" description="Disordered" evidence="22">
    <location>
        <begin position="528"/>
        <end position="584"/>
    </location>
</feature>
<dbReference type="FunFam" id="3.30.200.20:FF:001246">
    <property type="entry name" value="Large tumor suppressor kinase 1"/>
    <property type="match status" value="1"/>
</dbReference>
<feature type="compositionally biased region" description="Basic and acidic residues" evidence="22">
    <location>
        <begin position="575"/>
        <end position="584"/>
    </location>
</feature>
<comment type="cofactor">
    <cofactor evidence="1">
        <name>Mg(2+)</name>
        <dbReference type="ChEBI" id="CHEBI:18420"/>
    </cofactor>
</comment>
<keyword evidence="14" id="KW-0418">Kinase</keyword>
<evidence type="ECO:0000256" key="17">
    <source>
        <dbReference type="ARBA" id="ARBA00023212"/>
    </source>
</evidence>
<comment type="subcellular location">
    <subcellularLocation>
        <location evidence="3">Cytoplasm</location>
        <location evidence="3">Cytoskeleton</location>
        <location evidence="3">Microtubule organizing center</location>
        <location evidence="3">Centrosome</location>
    </subcellularLocation>
    <subcellularLocation>
        <location evidence="2">Cytoplasm</location>
        <location evidence="2">Cytoskeleton</location>
        <location evidence="2">Spindle</location>
    </subcellularLocation>
</comment>
<dbReference type="PROSITE" id="PS00108">
    <property type="entry name" value="PROTEIN_KINASE_ST"/>
    <property type="match status" value="1"/>
</dbReference>
<dbReference type="FunFam" id="1.10.510.10:FF:000199">
    <property type="entry name" value="Non-specific serine/threonine protein kinase"/>
    <property type="match status" value="1"/>
</dbReference>
<dbReference type="GO" id="GO:0043065">
    <property type="term" value="P:positive regulation of apoptotic process"/>
    <property type="evidence" value="ECO:0007669"/>
    <property type="project" value="TreeGrafter"/>
</dbReference>
<dbReference type="AlphaFoldDB" id="A0A670HZF8"/>
<sequence>MRPKTFPATTYSGNSRQRLQEIREGLKQPTKSSSQGLPVGPGGETSLDPKIAVGKDAARQQQMRPVAKFGPYQKALREIRYSLLPFANELGTTSATVEVNRQMLQELVNAGCDQEMAVRALKQTGSRSIEAALEYISKMGYLDPRNEQIVRVIKQTSSGKGIMPNNISRRPSFEGSSESFPPYHQVSNPGYEGAGFGAEAANMLGDVPRPYMDYLPASLALQLGSNSPHYGRQPVMVQGEAQALGYGIQRSHSFQNKLQQEGGYPSLPNKGTVVQNNSGHGFQQAPGGLYMPHSHHKQPIPSSHPMHVITRGGPAYTNEFSDSPPQGLLTPSRNSLNMDLYDMNNPQVQQWQTTSSSSSSSSSRRDSLQNPALEASVRQHVPFRPEGCVPSRTNSFNSHQQQMPISMRQTSPGKAEASITSPNTITAVTSAHILQPVKSTRVMRPEPQTAVGPAHPGWLAAQSSAVDGLGMAEQHPLPVGGANAYQLDVDYSNQELRCPPPPYPKHLLLPSSSEQFDMSCLRTGIEQTLRGLPSSSGNKAEENGERNDKIKSAKAEKPGKDKKQIQTSPVPVRKNGRDEEKRESRIKSYSPFAFKFYMEQHVENVIKTYQQKINRRLQLEQEMAKAGLCETEQEQMRKILYQKESNYNRLKRAKMDKSMFVKIKTLGIGAFGEVCLACKVDTHALYAMKTLRKKDVLNRNQVAHVKAERDILAEADNEWVVKLYYSFQDKENLYFVMDYIPGGDMMSLLIRMEVFPEKLARFYIAELTLAIESVHKMGFIHRDIKPDNILIDLDGHIKLTDFGLCTGFRWTHNSKYYQKGSHIRQDSMEPSDLWDDVSNCRCGDRLKTLEQRAKKQHQRCLAHSLVGTPNYIAPEVLLRKGYTQLCDWWSVGVILFEMLVGQPPFLAASPTETQLKVINWENTLHIPSQIKLSPEARDLITKLCCAAEERLGRNGADDLKVHPFFDSMDFSADIRRQAAPYVPKISHPMDTSNFDPVEEEGPWDDASEDSTRAWDPQTSSSGKHTEHAFYEFTFRRFFDDNGYPFRYPKPSGIEVNQSENSDTESKDGLDQAGACQPVYV</sequence>
<comment type="similarity">
    <text evidence="4">Belongs to the protein kinase superfamily. AGC Ser/Thr protein kinase family.</text>
</comment>
<evidence type="ECO:0000256" key="8">
    <source>
        <dbReference type="ARBA" id="ARBA00022553"/>
    </source>
</evidence>
<keyword evidence="6" id="KW-0963">Cytoplasm</keyword>
<dbReference type="CDD" id="cd14398">
    <property type="entry name" value="UBA_LATS2"/>
    <property type="match status" value="1"/>
</dbReference>
<evidence type="ECO:0000259" key="24">
    <source>
        <dbReference type="PROSITE" id="PS50030"/>
    </source>
</evidence>
<feature type="region of interest" description="Disordered" evidence="22">
    <location>
        <begin position="985"/>
        <end position="1023"/>
    </location>
</feature>
<dbReference type="Pfam" id="PF00433">
    <property type="entry name" value="Pkinase_C"/>
    <property type="match status" value="1"/>
</dbReference>
<dbReference type="GO" id="GO:0005524">
    <property type="term" value="F:ATP binding"/>
    <property type="evidence" value="ECO:0007669"/>
    <property type="project" value="UniProtKB-UniRule"/>
</dbReference>
<dbReference type="GO" id="GO:0005813">
    <property type="term" value="C:centrosome"/>
    <property type="evidence" value="ECO:0007669"/>
    <property type="project" value="UniProtKB-SubCell"/>
</dbReference>
<evidence type="ECO:0000256" key="21">
    <source>
        <dbReference type="PROSITE-ProRule" id="PRU10141"/>
    </source>
</evidence>
<evidence type="ECO:0000313" key="26">
    <source>
        <dbReference type="Ensembl" id="ENSPMRP00000005006.1"/>
    </source>
</evidence>
<dbReference type="InterPro" id="IPR017892">
    <property type="entry name" value="Pkinase_C"/>
</dbReference>
<evidence type="ECO:0000259" key="23">
    <source>
        <dbReference type="PROSITE" id="PS50011"/>
    </source>
</evidence>
<keyword evidence="8" id="KW-0597">Phosphoprotein</keyword>
<dbReference type="InterPro" id="IPR017441">
    <property type="entry name" value="Protein_kinase_ATP_BS"/>
</dbReference>
<evidence type="ECO:0000256" key="13">
    <source>
        <dbReference type="ARBA" id="ARBA00022776"/>
    </source>
</evidence>
<feature type="compositionally biased region" description="Polar residues" evidence="22">
    <location>
        <begin position="318"/>
        <end position="337"/>
    </location>
</feature>
<keyword evidence="27" id="KW-1185">Reference proteome</keyword>
<dbReference type="GO" id="GO:0046620">
    <property type="term" value="P:regulation of organ growth"/>
    <property type="evidence" value="ECO:0007669"/>
    <property type="project" value="TreeGrafter"/>
</dbReference>
<evidence type="ECO:0000256" key="2">
    <source>
        <dbReference type="ARBA" id="ARBA00004186"/>
    </source>
</evidence>
<feature type="domain" description="Protein kinase" evidence="23">
    <location>
        <begin position="660"/>
        <end position="965"/>
    </location>
</feature>
<dbReference type="PROSITE" id="PS50030">
    <property type="entry name" value="UBA"/>
    <property type="match status" value="1"/>
</dbReference>
<evidence type="ECO:0000256" key="5">
    <source>
        <dbReference type="ARBA" id="ARBA00012513"/>
    </source>
</evidence>
<comment type="catalytic activity">
    <reaction evidence="20">
        <text>L-seryl-[protein] + ATP = O-phospho-L-seryl-[protein] + ADP + H(+)</text>
        <dbReference type="Rhea" id="RHEA:17989"/>
        <dbReference type="Rhea" id="RHEA-COMP:9863"/>
        <dbReference type="Rhea" id="RHEA-COMP:11604"/>
        <dbReference type="ChEBI" id="CHEBI:15378"/>
        <dbReference type="ChEBI" id="CHEBI:29999"/>
        <dbReference type="ChEBI" id="CHEBI:30616"/>
        <dbReference type="ChEBI" id="CHEBI:83421"/>
        <dbReference type="ChEBI" id="CHEBI:456216"/>
        <dbReference type="EC" id="2.7.11.1"/>
    </reaction>
</comment>
<feature type="compositionally biased region" description="Low complexity" evidence="22">
    <location>
        <begin position="168"/>
        <end position="180"/>
    </location>
</feature>
<evidence type="ECO:0000256" key="3">
    <source>
        <dbReference type="ARBA" id="ARBA00004300"/>
    </source>
</evidence>
<keyword evidence="10" id="KW-0808">Transferase</keyword>
<dbReference type="GO" id="GO:0005634">
    <property type="term" value="C:nucleus"/>
    <property type="evidence" value="ECO:0007669"/>
    <property type="project" value="TreeGrafter"/>
</dbReference>
<organism evidence="26 27">
    <name type="scientific">Podarcis muralis</name>
    <name type="common">Wall lizard</name>
    <name type="synonym">Lacerta muralis</name>
    <dbReference type="NCBI Taxonomy" id="64176"/>
    <lineage>
        <taxon>Eukaryota</taxon>
        <taxon>Metazoa</taxon>
        <taxon>Chordata</taxon>
        <taxon>Craniata</taxon>
        <taxon>Vertebrata</taxon>
        <taxon>Euteleostomi</taxon>
        <taxon>Lepidosauria</taxon>
        <taxon>Squamata</taxon>
        <taxon>Bifurcata</taxon>
        <taxon>Unidentata</taxon>
        <taxon>Episquamata</taxon>
        <taxon>Laterata</taxon>
        <taxon>Lacertibaenia</taxon>
        <taxon>Lacertidae</taxon>
        <taxon>Podarcis</taxon>
    </lineage>
</organism>
<dbReference type="SUPFAM" id="SSF46934">
    <property type="entry name" value="UBA-like"/>
    <property type="match status" value="1"/>
</dbReference>
<evidence type="ECO:0000256" key="14">
    <source>
        <dbReference type="ARBA" id="ARBA00022777"/>
    </source>
</evidence>
<dbReference type="Ensembl" id="ENSPMRT00000005335.1">
    <property type="protein sequence ID" value="ENSPMRP00000005006.1"/>
    <property type="gene ID" value="ENSPMRG00000003414.1"/>
</dbReference>
<dbReference type="SMART" id="SM00220">
    <property type="entry name" value="S_TKc"/>
    <property type="match status" value="1"/>
</dbReference>
<evidence type="ECO:0000256" key="11">
    <source>
        <dbReference type="ARBA" id="ARBA00022723"/>
    </source>
</evidence>
<dbReference type="FunFam" id="1.10.8.10:FF:000029">
    <property type="entry name" value="Serine/threonine-protein kinase LATS1 isoform 1"/>
    <property type="match status" value="1"/>
</dbReference>
<feature type="region of interest" description="Disordered" evidence="22">
    <location>
        <begin position="161"/>
        <end position="180"/>
    </location>
</feature>
<feature type="domain" description="AGC-kinase C-terminal" evidence="25">
    <location>
        <begin position="966"/>
        <end position="1044"/>
    </location>
</feature>
<reference evidence="26 27" key="1">
    <citation type="journal article" date="2019" name="Proc. Natl. Acad. Sci. U.S.A.">
        <title>Regulatory changes in pterin and carotenoid genes underlie balanced color polymorphisms in the wall lizard.</title>
        <authorList>
            <person name="Andrade P."/>
            <person name="Pinho C."/>
            <person name="Perez I de Lanuza G."/>
            <person name="Afonso S."/>
            <person name="Brejcha J."/>
            <person name="Rubin C.J."/>
            <person name="Wallerman O."/>
            <person name="Pereira P."/>
            <person name="Sabatino S.J."/>
            <person name="Bellati A."/>
            <person name="Pellitteri-Rosa D."/>
            <person name="Bosakova Z."/>
            <person name="Bunikis I."/>
            <person name="Carretero M.A."/>
            <person name="Feiner N."/>
            <person name="Marsik P."/>
            <person name="Pauperio F."/>
            <person name="Salvi D."/>
            <person name="Soler L."/>
            <person name="While G.M."/>
            <person name="Uller T."/>
            <person name="Font E."/>
            <person name="Andersson L."/>
            <person name="Carneiro M."/>
        </authorList>
    </citation>
    <scope>NUCLEOTIDE SEQUENCE</scope>
</reference>
<keyword evidence="15 21" id="KW-0067">ATP-binding</keyword>
<dbReference type="Gene3D" id="3.30.200.20">
    <property type="entry name" value="Phosphorylase Kinase, domain 1"/>
    <property type="match status" value="1"/>
</dbReference>
<keyword evidence="16" id="KW-0460">Magnesium</keyword>
<dbReference type="SMART" id="SM00133">
    <property type="entry name" value="S_TK_X"/>
    <property type="match status" value="1"/>
</dbReference>
<dbReference type="InterPro" id="IPR008271">
    <property type="entry name" value="Ser/Thr_kinase_AS"/>
</dbReference>
<dbReference type="Gene3D" id="1.10.8.10">
    <property type="entry name" value="DNA helicase RuvA subunit, C-terminal domain"/>
    <property type="match status" value="1"/>
</dbReference>
<evidence type="ECO:0000256" key="7">
    <source>
        <dbReference type="ARBA" id="ARBA00022527"/>
    </source>
</evidence>
<evidence type="ECO:0000256" key="1">
    <source>
        <dbReference type="ARBA" id="ARBA00001946"/>
    </source>
</evidence>
<feature type="binding site" evidence="21">
    <location>
        <position position="689"/>
    </location>
    <ligand>
        <name>ATP</name>
        <dbReference type="ChEBI" id="CHEBI:30616"/>
    </ligand>
</feature>
<dbReference type="InterPro" id="IPR000961">
    <property type="entry name" value="AGC-kinase_C"/>
</dbReference>
<dbReference type="FunFam" id="1.10.510.10:FF:000086">
    <property type="entry name" value="Non-specific serine/threonine protein kinase"/>
    <property type="match status" value="1"/>
</dbReference>
<keyword evidence="13" id="KW-0498">Mitosis</keyword>
<dbReference type="GO" id="GO:0046872">
    <property type="term" value="F:metal ion binding"/>
    <property type="evidence" value="ECO:0007669"/>
    <property type="project" value="UniProtKB-KW"/>
</dbReference>
<keyword evidence="11" id="KW-0479">Metal-binding</keyword>
<dbReference type="GO" id="GO:1900227">
    <property type="term" value="P:positive regulation of NLRP3 inflammasome complex assembly"/>
    <property type="evidence" value="ECO:0007669"/>
    <property type="project" value="UniProtKB-ARBA"/>
</dbReference>
<accession>A0A670HZF8</accession>
<protein>
    <recommendedName>
        <fullName evidence="5">non-specific serine/threonine protein kinase</fullName>
        <ecNumber evidence="5">2.7.11.1</ecNumber>
    </recommendedName>
</protein>
<dbReference type="GO" id="GO:0000922">
    <property type="term" value="C:spindle pole"/>
    <property type="evidence" value="ECO:0007669"/>
    <property type="project" value="TreeGrafter"/>
</dbReference>
<feature type="region of interest" description="Disordered" evidence="22">
    <location>
        <begin position="1048"/>
        <end position="1080"/>
    </location>
</feature>
<keyword evidence="12 21" id="KW-0547">Nucleotide-binding</keyword>
<dbReference type="CDD" id="cd21777">
    <property type="entry name" value="MobB_LATS2"/>
    <property type="match status" value="1"/>
</dbReference>
<evidence type="ECO:0000256" key="22">
    <source>
        <dbReference type="SAM" id="MobiDB-lite"/>
    </source>
</evidence>
<dbReference type="GO" id="GO:0004674">
    <property type="term" value="F:protein serine/threonine kinase activity"/>
    <property type="evidence" value="ECO:0007669"/>
    <property type="project" value="UniProtKB-KW"/>
</dbReference>
<evidence type="ECO:0000256" key="10">
    <source>
        <dbReference type="ARBA" id="ARBA00022679"/>
    </source>
</evidence>
<dbReference type="GO" id="GO:0051301">
    <property type="term" value="P:cell division"/>
    <property type="evidence" value="ECO:0007669"/>
    <property type="project" value="UniProtKB-KW"/>
</dbReference>
<keyword evidence="18" id="KW-0131">Cell cycle</keyword>
<dbReference type="GO" id="GO:0000082">
    <property type="term" value="P:G1/S transition of mitotic cell cycle"/>
    <property type="evidence" value="ECO:0007669"/>
    <property type="project" value="TreeGrafter"/>
</dbReference>
<evidence type="ECO:0000256" key="6">
    <source>
        <dbReference type="ARBA" id="ARBA00022490"/>
    </source>
</evidence>
<dbReference type="InterPro" id="IPR011009">
    <property type="entry name" value="Kinase-like_dom_sf"/>
</dbReference>
<dbReference type="GeneTree" id="ENSGT00940000159161"/>
<feature type="region of interest" description="Disordered" evidence="22">
    <location>
        <begin position="24"/>
        <end position="49"/>
    </location>
</feature>
<proteinExistence type="inferred from homology"/>
<evidence type="ECO:0000256" key="19">
    <source>
        <dbReference type="ARBA" id="ARBA00047899"/>
    </source>
</evidence>